<sequence>MALSDHRVFICRYCGHALRFGAPVCGSCYQPTQVSNRVSTWVVALLVLLLGISFILLGLHVF</sequence>
<evidence type="ECO:0000313" key="2">
    <source>
        <dbReference type="EMBL" id="SDE97048.1"/>
    </source>
</evidence>
<dbReference type="AlphaFoldDB" id="A0A1G7H9E7"/>
<proteinExistence type="predicted"/>
<feature type="transmembrane region" description="Helical" evidence="1">
    <location>
        <begin position="41"/>
        <end position="61"/>
    </location>
</feature>
<evidence type="ECO:0000256" key="1">
    <source>
        <dbReference type="SAM" id="Phobius"/>
    </source>
</evidence>
<accession>A0A1G7H9E7</accession>
<dbReference type="Proteomes" id="UP000198994">
    <property type="component" value="Unassembled WGS sequence"/>
</dbReference>
<organism evidence="2 3">
    <name type="scientific">Salipiger thiooxidans</name>
    <dbReference type="NCBI Taxonomy" id="282683"/>
    <lineage>
        <taxon>Bacteria</taxon>
        <taxon>Pseudomonadati</taxon>
        <taxon>Pseudomonadota</taxon>
        <taxon>Alphaproteobacteria</taxon>
        <taxon>Rhodobacterales</taxon>
        <taxon>Roseobacteraceae</taxon>
        <taxon>Salipiger</taxon>
    </lineage>
</organism>
<keyword evidence="3" id="KW-1185">Reference proteome</keyword>
<dbReference type="EMBL" id="FNAV01000010">
    <property type="protein sequence ID" value="SDE97048.1"/>
    <property type="molecule type" value="Genomic_DNA"/>
</dbReference>
<name>A0A1G7H9E7_9RHOB</name>
<evidence type="ECO:0000313" key="3">
    <source>
        <dbReference type="Proteomes" id="UP000198994"/>
    </source>
</evidence>
<gene>
    <name evidence="2" type="ORF">SAMN04488105_110155</name>
</gene>
<keyword evidence="1" id="KW-1133">Transmembrane helix</keyword>
<protein>
    <recommendedName>
        <fullName evidence="4">Zinc-ribbon domain-containing protein</fullName>
    </recommendedName>
</protein>
<reference evidence="3" key="1">
    <citation type="submission" date="2016-10" db="EMBL/GenBank/DDBJ databases">
        <authorList>
            <person name="Varghese N."/>
            <person name="Submissions S."/>
        </authorList>
    </citation>
    <scope>NUCLEOTIDE SEQUENCE [LARGE SCALE GENOMIC DNA]</scope>
    <source>
        <strain evidence="3">DSM 10146</strain>
    </source>
</reference>
<evidence type="ECO:0008006" key="4">
    <source>
        <dbReference type="Google" id="ProtNLM"/>
    </source>
</evidence>
<keyword evidence="1" id="KW-0812">Transmembrane</keyword>
<keyword evidence="1" id="KW-0472">Membrane</keyword>